<reference evidence="3" key="1">
    <citation type="submission" date="2015-04" db="UniProtKB">
        <authorList>
            <consortium name="EnsemblPlants"/>
        </authorList>
    </citation>
    <scope>IDENTIFICATION</scope>
    <source>
        <strain evidence="3">SL10</strain>
    </source>
</reference>
<evidence type="ECO:0000256" key="1">
    <source>
        <dbReference type="SAM" id="MobiDB-lite"/>
    </source>
</evidence>
<dbReference type="EnsemblPlants" id="ONIVA04G14780.1">
    <property type="protein sequence ID" value="ONIVA04G14780.1"/>
    <property type="gene ID" value="ONIVA04G14780"/>
</dbReference>
<evidence type="ECO:0000256" key="2">
    <source>
        <dbReference type="SAM" id="Phobius"/>
    </source>
</evidence>
<proteinExistence type="predicted"/>
<dbReference type="Proteomes" id="UP000006591">
    <property type="component" value="Chromosome 4"/>
</dbReference>
<name>A0A0E0H2C6_ORYNI</name>
<feature type="region of interest" description="Disordered" evidence="1">
    <location>
        <begin position="204"/>
        <end position="232"/>
    </location>
</feature>
<organism evidence="3">
    <name type="scientific">Oryza nivara</name>
    <name type="common">Indian wild rice</name>
    <name type="synonym">Oryza sativa f. spontanea</name>
    <dbReference type="NCBI Taxonomy" id="4536"/>
    <lineage>
        <taxon>Eukaryota</taxon>
        <taxon>Viridiplantae</taxon>
        <taxon>Streptophyta</taxon>
        <taxon>Embryophyta</taxon>
        <taxon>Tracheophyta</taxon>
        <taxon>Spermatophyta</taxon>
        <taxon>Magnoliopsida</taxon>
        <taxon>Liliopsida</taxon>
        <taxon>Poales</taxon>
        <taxon>Poaceae</taxon>
        <taxon>BOP clade</taxon>
        <taxon>Oryzoideae</taxon>
        <taxon>Oryzeae</taxon>
        <taxon>Oryzinae</taxon>
        <taxon>Oryza</taxon>
    </lineage>
</organism>
<feature type="transmembrane region" description="Helical" evidence="2">
    <location>
        <begin position="241"/>
        <end position="266"/>
    </location>
</feature>
<sequence length="267" mass="27627">MCSGSQSLHGDDAPGWCTTMRLYASSVRKSSSSGAVHCRLKILPASAYRPRRNLSAPTSASTLAISSSTTRASSSGVARTSTPPASSTAPCRSHCQFCTRLISAVAASSIRLYSGTEPDPDSHAATYCTPTRVLWRRPSTVRAPRGGWSRSSSVTATPARAASPAAASIWFGLPPRCPSNTSRIAGMSPGCAAHVPSCPARTSRSLSLRTSSRSSSLRTSSRSSSLRTSSRSSSLRTSSSAASFAAASSLIGICAACTTSATVWLIN</sequence>
<reference evidence="3" key="2">
    <citation type="submission" date="2018-04" db="EMBL/GenBank/DDBJ databases">
        <title>OnivRS2 (Oryza nivara Reference Sequence Version 2).</title>
        <authorList>
            <person name="Zhang J."/>
            <person name="Kudrna D."/>
            <person name="Lee S."/>
            <person name="Talag J."/>
            <person name="Rajasekar S."/>
            <person name="Welchert J."/>
            <person name="Hsing Y.-I."/>
            <person name="Wing R.A."/>
        </authorList>
    </citation>
    <scope>NUCLEOTIDE SEQUENCE [LARGE SCALE GENOMIC DNA]</scope>
    <source>
        <strain evidence="3">SL10</strain>
    </source>
</reference>
<evidence type="ECO:0000313" key="4">
    <source>
        <dbReference type="Proteomes" id="UP000006591"/>
    </source>
</evidence>
<feature type="region of interest" description="Disordered" evidence="1">
    <location>
        <begin position="59"/>
        <end position="91"/>
    </location>
</feature>
<evidence type="ECO:0000313" key="3">
    <source>
        <dbReference type="EnsemblPlants" id="ONIVA04G14780.1"/>
    </source>
</evidence>
<keyword evidence="4" id="KW-1185">Reference proteome</keyword>
<feature type="compositionally biased region" description="Low complexity" evidence="1">
    <location>
        <begin position="59"/>
        <end position="82"/>
    </location>
</feature>
<accession>A0A0E0H2C6</accession>
<keyword evidence="2" id="KW-0812">Transmembrane</keyword>
<dbReference type="AlphaFoldDB" id="A0A0E0H2C6"/>
<dbReference type="HOGENOM" id="CLU_1043445_0_0_1"/>
<dbReference type="Gramene" id="ONIVA04G14780.1">
    <property type="protein sequence ID" value="ONIVA04G14780.1"/>
    <property type="gene ID" value="ONIVA04G14780"/>
</dbReference>
<keyword evidence="2" id="KW-1133">Transmembrane helix</keyword>
<protein>
    <submittedName>
        <fullName evidence="3">Uncharacterized protein</fullName>
    </submittedName>
</protein>
<keyword evidence="2" id="KW-0472">Membrane</keyword>